<reference evidence="5" key="1">
    <citation type="submission" date="2020-11" db="EMBL/GenBank/DDBJ databases">
        <authorList>
            <consortium name="DOE Joint Genome Institute"/>
            <person name="Ahrendt S."/>
            <person name="Riley R."/>
            <person name="Andreopoulos W."/>
            <person name="Labutti K."/>
            <person name="Pangilinan J."/>
            <person name="Ruiz-Duenas F.J."/>
            <person name="Barrasa J.M."/>
            <person name="Sanchez-Garcia M."/>
            <person name="Camarero S."/>
            <person name="Miyauchi S."/>
            <person name="Serrano A."/>
            <person name="Linde D."/>
            <person name="Babiker R."/>
            <person name="Drula E."/>
            <person name="Ayuso-Fernandez I."/>
            <person name="Pacheco R."/>
            <person name="Padilla G."/>
            <person name="Ferreira P."/>
            <person name="Barriuso J."/>
            <person name="Kellner H."/>
            <person name="Castanera R."/>
            <person name="Alfaro M."/>
            <person name="Ramirez L."/>
            <person name="Pisabarro A.G."/>
            <person name="Kuo A."/>
            <person name="Tritt A."/>
            <person name="Lipzen A."/>
            <person name="He G."/>
            <person name="Yan M."/>
            <person name="Ng V."/>
            <person name="Cullen D."/>
            <person name="Martin F."/>
            <person name="Rosso M.-N."/>
            <person name="Henrissat B."/>
            <person name="Hibbett D."/>
            <person name="Martinez A.T."/>
            <person name="Grigoriev I.V."/>
        </authorList>
    </citation>
    <scope>NUCLEOTIDE SEQUENCE</scope>
    <source>
        <strain evidence="5">CIRM-BRFM 674</strain>
    </source>
</reference>
<accession>A0A9P5YV42</accession>
<protein>
    <submittedName>
        <fullName evidence="5">DNA glycosylase</fullName>
    </submittedName>
</protein>
<keyword evidence="1" id="KW-0227">DNA damage</keyword>
<sequence>MHSVMFCGINPGQQSALIGHHFGNPRNHFWSCLYESGLTSRKLDPREDFKLPEEFSIGITNLVERPTAEQSELSRKEQVDGVPRLLDKIAQYRPRIVCFVGLGIADIFRANVTEKKATKTKTDIGLQNYKMVHSRNSNYAFPVTKSPDVETLFYVVSSTSGRVVKYQKVDKIQQFKDLRALVEQLKRGDIPTAELEIIHNYTNRSSLEATS</sequence>
<dbReference type="InterPro" id="IPR015637">
    <property type="entry name" value="MUG/TDG"/>
</dbReference>
<comment type="caution">
    <text evidence="5">The sequence shown here is derived from an EMBL/GenBank/DDBJ whole genome shotgun (WGS) entry which is preliminary data.</text>
</comment>
<evidence type="ECO:0000256" key="2">
    <source>
        <dbReference type="ARBA" id="ARBA00022801"/>
    </source>
</evidence>
<dbReference type="InterPro" id="IPR005122">
    <property type="entry name" value="Uracil-DNA_glycosylase-like"/>
</dbReference>
<dbReference type="SUPFAM" id="SSF52141">
    <property type="entry name" value="Uracil-DNA glycosylase-like"/>
    <property type="match status" value="1"/>
</dbReference>
<dbReference type="EMBL" id="MU155378">
    <property type="protein sequence ID" value="KAF9474451.1"/>
    <property type="molecule type" value="Genomic_DNA"/>
</dbReference>
<evidence type="ECO:0000259" key="4">
    <source>
        <dbReference type="Pfam" id="PF03167"/>
    </source>
</evidence>
<proteinExistence type="predicted"/>
<evidence type="ECO:0000313" key="5">
    <source>
        <dbReference type="EMBL" id="KAF9474451.1"/>
    </source>
</evidence>
<dbReference type="OrthoDB" id="565731at2759"/>
<feature type="domain" description="Uracil-DNA glycosylase-like" evidence="4">
    <location>
        <begin position="4"/>
        <end position="173"/>
    </location>
</feature>
<dbReference type="GO" id="GO:0004844">
    <property type="term" value="F:uracil DNA N-glycosylase activity"/>
    <property type="evidence" value="ECO:0007669"/>
    <property type="project" value="TreeGrafter"/>
</dbReference>
<dbReference type="InterPro" id="IPR036895">
    <property type="entry name" value="Uracil-DNA_glycosylase-like_sf"/>
</dbReference>
<evidence type="ECO:0000313" key="6">
    <source>
        <dbReference type="Proteomes" id="UP000807469"/>
    </source>
</evidence>
<dbReference type="Pfam" id="PF03167">
    <property type="entry name" value="UDG"/>
    <property type="match status" value="1"/>
</dbReference>
<dbReference type="GO" id="GO:0008263">
    <property type="term" value="F:pyrimidine-specific mismatch base pair DNA N-glycosylase activity"/>
    <property type="evidence" value="ECO:0007669"/>
    <property type="project" value="TreeGrafter"/>
</dbReference>
<dbReference type="PANTHER" id="PTHR12159:SF9">
    <property type="entry name" value="G_T MISMATCH-SPECIFIC THYMINE DNA GLYCOSYLASE"/>
    <property type="match status" value="1"/>
</dbReference>
<dbReference type="Proteomes" id="UP000807469">
    <property type="component" value="Unassembled WGS sequence"/>
</dbReference>
<evidence type="ECO:0000256" key="1">
    <source>
        <dbReference type="ARBA" id="ARBA00022763"/>
    </source>
</evidence>
<organism evidence="5 6">
    <name type="scientific">Pholiota conissans</name>
    <dbReference type="NCBI Taxonomy" id="109636"/>
    <lineage>
        <taxon>Eukaryota</taxon>
        <taxon>Fungi</taxon>
        <taxon>Dikarya</taxon>
        <taxon>Basidiomycota</taxon>
        <taxon>Agaricomycotina</taxon>
        <taxon>Agaricomycetes</taxon>
        <taxon>Agaricomycetidae</taxon>
        <taxon>Agaricales</taxon>
        <taxon>Agaricineae</taxon>
        <taxon>Strophariaceae</taxon>
        <taxon>Pholiota</taxon>
    </lineage>
</organism>
<dbReference type="GO" id="GO:0006285">
    <property type="term" value="P:base-excision repair, AP site formation"/>
    <property type="evidence" value="ECO:0007669"/>
    <property type="project" value="InterPro"/>
</dbReference>
<dbReference type="AlphaFoldDB" id="A0A9P5YV42"/>
<dbReference type="Gene3D" id="3.40.470.10">
    <property type="entry name" value="Uracil-DNA glycosylase-like domain"/>
    <property type="match status" value="1"/>
</dbReference>
<name>A0A9P5YV42_9AGAR</name>
<evidence type="ECO:0000256" key="3">
    <source>
        <dbReference type="ARBA" id="ARBA00023204"/>
    </source>
</evidence>
<dbReference type="PANTHER" id="PTHR12159">
    <property type="entry name" value="G/T AND G/U MISMATCH-SPECIFIC DNA GLYCOSYLASE"/>
    <property type="match status" value="1"/>
</dbReference>
<keyword evidence="6" id="KW-1185">Reference proteome</keyword>
<gene>
    <name evidence="5" type="ORF">BDN70DRAFT_314677</name>
</gene>
<keyword evidence="3" id="KW-0234">DNA repair</keyword>
<dbReference type="CDD" id="cd10028">
    <property type="entry name" value="UDG-F2_TDG_MUG"/>
    <property type="match status" value="1"/>
</dbReference>
<keyword evidence="2" id="KW-0378">Hydrolase</keyword>